<name>A0ACC1D787_9NEOP</name>
<dbReference type="EMBL" id="CM034394">
    <property type="protein sequence ID" value="KAJ0179412.1"/>
    <property type="molecule type" value="Genomic_DNA"/>
</dbReference>
<protein>
    <submittedName>
        <fullName evidence="1">Uncharacterized protein</fullName>
    </submittedName>
</protein>
<comment type="caution">
    <text evidence="1">The sequence shown here is derived from an EMBL/GenBank/DDBJ whole genome shotgun (WGS) entry which is preliminary data.</text>
</comment>
<sequence length="645" mass="71589">MITLIVLKHFIIDLSCCLHTASSQILTYNVNLENLLLMQRGLGWPHELQVAEGNEALLKLSSVENAFENPDHCTVNTPSGVSFDVRQPTSSRYELWGETCGLRVRNITKSDEGRWRLTTSRGNNSFTGWIELYVQEKIPEYSGSPISLQDGQTHAEIELTSLDNSYCLVAQPFSESSLVPGHCRVTLDRTTRAVQGNWNVVLGLPGQVSELKVERKVAVEAERLDVGYVRDTSANKLHLYCNILHTAKNITFCRFQKTTEASGYNVMDGLSDGTHSYYGEGFGKRQCGMTIETASPQDAGTWRCTVGVKAWVGNQVRQQTPMQALIRVAHGTTNSAVRRYIERNIDEPTTIFVQNDMSFTITCRAEVSLTYCWFQHPNGSQYTPVPQVDEDQNFWYSGESLQTGECEITFAHVTPDDAGVWTCHMGPRNELGVEITDEVIVRVTGPLAANKKEITTIVGDTVTLLCHSSNGNRPLNYCRFLTPKFVGVSVDSSVTQDNAILDRFYFTPGKDLDSGDCSLTIDPVLIEDQGEWTCAALLYDETLESRDTIRVYVGSKFFSSTIPQFRADIMGMAIGGIALLLVLGGVVWYKRDKIRNWTQTFTSSSARTDNVSLANISDYTAPRSSESSSSSSSDSTNANNYNQPA</sequence>
<proteinExistence type="predicted"/>
<reference evidence="1 2" key="1">
    <citation type="journal article" date="2021" name="Front. Genet.">
        <title>Chromosome-Level Genome Assembly Reveals Significant Gene Expansion in the Toll and IMD Signaling Pathways of Dendrolimus kikuchii.</title>
        <authorList>
            <person name="Zhou J."/>
            <person name="Wu P."/>
            <person name="Xiong Z."/>
            <person name="Liu N."/>
            <person name="Zhao N."/>
            <person name="Ji M."/>
            <person name="Qiu Y."/>
            <person name="Yang B."/>
        </authorList>
    </citation>
    <scope>NUCLEOTIDE SEQUENCE [LARGE SCALE GENOMIC DNA]</scope>
    <source>
        <strain evidence="1">Ann1</strain>
    </source>
</reference>
<organism evidence="1 2">
    <name type="scientific">Dendrolimus kikuchii</name>
    <dbReference type="NCBI Taxonomy" id="765133"/>
    <lineage>
        <taxon>Eukaryota</taxon>
        <taxon>Metazoa</taxon>
        <taxon>Ecdysozoa</taxon>
        <taxon>Arthropoda</taxon>
        <taxon>Hexapoda</taxon>
        <taxon>Insecta</taxon>
        <taxon>Pterygota</taxon>
        <taxon>Neoptera</taxon>
        <taxon>Endopterygota</taxon>
        <taxon>Lepidoptera</taxon>
        <taxon>Glossata</taxon>
        <taxon>Ditrysia</taxon>
        <taxon>Bombycoidea</taxon>
        <taxon>Lasiocampidae</taxon>
        <taxon>Dendrolimus</taxon>
    </lineage>
</organism>
<dbReference type="Proteomes" id="UP000824533">
    <property type="component" value="Linkage Group LG08"/>
</dbReference>
<evidence type="ECO:0000313" key="1">
    <source>
        <dbReference type="EMBL" id="KAJ0179412.1"/>
    </source>
</evidence>
<evidence type="ECO:0000313" key="2">
    <source>
        <dbReference type="Proteomes" id="UP000824533"/>
    </source>
</evidence>
<gene>
    <name evidence="1" type="ORF">K1T71_005124</name>
</gene>
<accession>A0ACC1D787</accession>
<keyword evidence="2" id="KW-1185">Reference proteome</keyword>